<name>A0A1B7LGP6_9FIRM</name>
<dbReference type="OrthoDB" id="9807879at2"/>
<dbReference type="AlphaFoldDB" id="A0A1B7LGP6"/>
<proteinExistence type="predicted"/>
<dbReference type="Proteomes" id="UP000078532">
    <property type="component" value="Unassembled WGS sequence"/>
</dbReference>
<dbReference type="Gene3D" id="3.30.70.20">
    <property type="match status" value="1"/>
</dbReference>
<keyword evidence="3" id="KW-1185">Reference proteome</keyword>
<dbReference type="RefSeq" id="WP_066667040.1">
    <property type="nucleotide sequence ID" value="NZ_LYVF01000069.1"/>
</dbReference>
<gene>
    <name evidence="2" type="ORF">A6M21_06970</name>
</gene>
<accession>A0A1B7LGP6</accession>
<evidence type="ECO:0000313" key="3">
    <source>
        <dbReference type="Proteomes" id="UP000078532"/>
    </source>
</evidence>
<reference evidence="2 3" key="1">
    <citation type="submission" date="2016-04" db="EMBL/GenBank/DDBJ databases">
        <authorList>
            <person name="Evans L.H."/>
            <person name="Alamgir A."/>
            <person name="Owens N."/>
            <person name="Weber N.D."/>
            <person name="Virtaneva K."/>
            <person name="Barbian K."/>
            <person name="Babar A."/>
            <person name="Rosenke K."/>
        </authorList>
    </citation>
    <scope>NUCLEOTIDE SEQUENCE [LARGE SCALE GENOMIC DNA]</scope>
    <source>
        <strain evidence="2 3">LMa1</strain>
    </source>
</reference>
<dbReference type="PROSITE" id="PS51379">
    <property type="entry name" value="4FE4S_FER_2"/>
    <property type="match status" value="1"/>
</dbReference>
<sequence>MIANYGYKDGAGDWFLSIDTDKCAGCGEKPCVNSCPEQVLEAITDDYDDEVVAVREAHRKKLRYSCNPCPRMEGKLPCQQVCPADAIVRSW</sequence>
<organism evidence="2 3">
    <name type="scientific">Desulfotomaculum copahuensis</name>
    <dbReference type="NCBI Taxonomy" id="1838280"/>
    <lineage>
        <taxon>Bacteria</taxon>
        <taxon>Bacillati</taxon>
        <taxon>Bacillota</taxon>
        <taxon>Clostridia</taxon>
        <taxon>Eubacteriales</taxon>
        <taxon>Desulfotomaculaceae</taxon>
        <taxon>Desulfotomaculum</taxon>
    </lineage>
</organism>
<dbReference type="EMBL" id="LYVF01000069">
    <property type="protein sequence ID" value="OAT85275.1"/>
    <property type="molecule type" value="Genomic_DNA"/>
</dbReference>
<dbReference type="Pfam" id="PF12837">
    <property type="entry name" value="Fer4_6"/>
    <property type="match status" value="1"/>
</dbReference>
<comment type="caution">
    <text evidence="2">The sequence shown here is derived from an EMBL/GenBank/DDBJ whole genome shotgun (WGS) entry which is preliminary data.</text>
</comment>
<dbReference type="SUPFAM" id="SSF54862">
    <property type="entry name" value="4Fe-4S ferredoxins"/>
    <property type="match status" value="1"/>
</dbReference>
<protein>
    <submittedName>
        <fullName evidence="2">Ferredoxin</fullName>
    </submittedName>
</protein>
<dbReference type="STRING" id="1838280.A6M21_06970"/>
<evidence type="ECO:0000313" key="2">
    <source>
        <dbReference type="EMBL" id="OAT85275.1"/>
    </source>
</evidence>
<feature type="domain" description="4Fe-4S ferredoxin-type" evidence="1">
    <location>
        <begin position="14"/>
        <end position="45"/>
    </location>
</feature>
<evidence type="ECO:0000259" key="1">
    <source>
        <dbReference type="PROSITE" id="PS51379"/>
    </source>
</evidence>
<dbReference type="InterPro" id="IPR017896">
    <property type="entry name" value="4Fe4S_Fe-S-bd"/>
</dbReference>